<keyword evidence="1" id="KW-0732">Signal</keyword>
<feature type="chain" id="PRO_5043029871" description="Secretion system C-terminal sorting domain-containing protein" evidence="1">
    <location>
        <begin position="24"/>
        <end position="1433"/>
    </location>
</feature>
<name>A0AAN4W2M7_9BACT</name>
<accession>A0AAN4W2M7</accession>
<dbReference type="RefSeq" id="WP_338238874.1">
    <property type="nucleotide sequence ID" value="NZ_BQKE01000003.1"/>
</dbReference>
<dbReference type="Gene3D" id="2.60.40.10">
    <property type="entry name" value="Immunoglobulins"/>
    <property type="match status" value="8"/>
</dbReference>
<evidence type="ECO:0008006" key="6">
    <source>
        <dbReference type="Google" id="ProtNLM"/>
    </source>
</evidence>
<dbReference type="Gene3D" id="2.60.120.430">
    <property type="entry name" value="Galactose-binding lectin"/>
    <property type="match status" value="1"/>
</dbReference>
<keyword evidence="5" id="KW-1185">Reference proteome</keyword>
<evidence type="ECO:0000259" key="2">
    <source>
        <dbReference type="Pfam" id="PF11721"/>
    </source>
</evidence>
<dbReference type="InterPro" id="IPR026444">
    <property type="entry name" value="Secre_tail"/>
</dbReference>
<feature type="domain" description="Secretion system C-terminal sorting" evidence="3">
    <location>
        <begin position="1357"/>
        <end position="1431"/>
    </location>
</feature>
<evidence type="ECO:0000313" key="4">
    <source>
        <dbReference type="EMBL" id="GJM63754.1"/>
    </source>
</evidence>
<dbReference type="Pfam" id="PF11721">
    <property type="entry name" value="Malectin"/>
    <property type="match status" value="1"/>
</dbReference>
<evidence type="ECO:0000256" key="1">
    <source>
        <dbReference type="SAM" id="SignalP"/>
    </source>
</evidence>
<feature type="domain" description="Malectin" evidence="2">
    <location>
        <begin position="193"/>
        <end position="319"/>
    </location>
</feature>
<organism evidence="4 5">
    <name type="scientific">Persicobacter diffluens</name>
    <dbReference type="NCBI Taxonomy" id="981"/>
    <lineage>
        <taxon>Bacteria</taxon>
        <taxon>Pseudomonadati</taxon>
        <taxon>Bacteroidota</taxon>
        <taxon>Cytophagia</taxon>
        <taxon>Cytophagales</taxon>
        <taxon>Persicobacteraceae</taxon>
        <taxon>Persicobacter</taxon>
    </lineage>
</organism>
<protein>
    <recommendedName>
        <fullName evidence="6">Secretion system C-terminal sorting domain-containing protein</fullName>
    </recommendedName>
</protein>
<evidence type="ECO:0000313" key="5">
    <source>
        <dbReference type="Proteomes" id="UP001310022"/>
    </source>
</evidence>
<dbReference type="Pfam" id="PF18962">
    <property type="entry name" value="Por_Secre_tail"/>
    <property type="match status" value="1"/>
</dbReference>
<evidence type="ECO:0000259" key="3">
    <source>
        <dbReference type="Pfam" id="PF18962"/>
    </source>
</evidence>
<dbReference type="InterPro" id="IPR013783">
    <property type="entry name" value="Ig-like_fold"/>
</dbReference>
<reference evidence="4 5" key="1">
    <citation type="submission" date="2021-12" db="EMBL/GenBank/DDBJ databases">
        <title>Genome sequencing of bacteria with rrn-lacking chromosome and rrn-plasmid.</title>
        <authorList>
            <person name="Anda M."/>
            <person name="Iwasaki W."/>
        </authorList>
    </citation>
    <scope>NUCLEOTIDE SEQUENCE [LARGE SCALE GENOMIC DNA]</scope>
    <source>
        <strain evidence="4 5">NBRC 15940</strain>
    </source>
</reference>
<gene>
    <name evidence="4" type="ORF">PEDI_43060</name>
</gene>
<dbReference type="EMBL" id="BQKE01000003">
    <property type="protein sequence ID" value="GJM63754.1"/>
    <property type="molecule type" value="Genomic_DNA"/>
</dbReference>
<dbReference type="Proteomes" id="UP001310022">
    <property type="component" value="Unassembled WGS sequence"/>
</dbReference>
<comment type="caution">
    <text evidence="4">The sequence shown here is derived from an EMBL/GenBank/DDBJ whole genome shotgun (WGS) entry which is preliminary data.</text>
</comment>
<feature type="signal peptide" evidence="1">
    <location>
        <begin position="1"/>
        <end position="23"/>
    </location>
</feature>
<sequence>MSNQKFWMGLIMALFVGMGVSNAQNINFAACPNGDEVVVSLTSSSAIRWTLDGSTPGNGSNGGSNSEKITVRESLTVKAKAGNSAVYAYKITISEAGPTPPSVTQPFPTMDWANGLPDQIFNLDEYFSGQPLTYSIKSNSGSLVEASISGNTMTVNIPTEGKDSGTIIVKATNENGQSVENSLDFIVHPSNVLYRVNVGGIALTEDDGLDWSVDDENNPSLYIKDLGSDNTYSIPINKYDDAVDVSQMETEIFNTHRFSTTGTFSYEFPLASGEYTARLFFADGFHGTSEVGDRVFDVIMNGRTVLSRFDIVERFGAATGGFVDIPFVALNGLATLELEAIVENPMLNGIEITKQELDAYDITLVEPFDDSYHLRDAEVGFKASTTEAPVDSVSYYVNEEWVGSSKDAPHYEITYKFHQVGANHVLAKSYKDGEEKAVSTSHTVNIDQLSGKLSWQTPAEGAAFLKGSEVPLTVEASDADFDYVEFYVNGQAVGQVQEAPYTFNHTLVEANPALTAQGFYSGDVIAESGVRRIVLVDPEEINLLVTSPAAGAQLPAGETFQLKVGGNLEVVDEVVYTLNGTQIATVAAPFTHDLILEEAGPYTLKAEAYWNGAVLDENSTTFTIVEPDEAVLNLISPKAGETYDVGEAIAFEADLLGAEADKIDFYVNDEWFTNDAEGVKAIEEAGNYAVMAKAVKDEQVIATSGVHQISVVDDYSISWESPANNTTFTVGNTIPFKATPTATDIDQIDYYLNNELVGSAHSAPYEFNYVTEQAGDDLPIVAKMMKAGNVLATTTQRIVQIVDPVNVAISLTNPVDGQEYLVGDAMQLEISGAINGVARMDYLLNDQVVISSANSPFHASYDLTQVGEFKVLAKAYDDNNELLATSTNQVNISVKQDVHGVLNLTSPTAGERYLVNTQVPLRVSYTGNIDEVRYFANGLEVAVATEAPFEATTAFSVIGNQEIYAVAFENGHEVLTSSANEISIAVEGTVHFVTPEEGELVKPNEPLNMAVEVDGFATDLVEFYVGGRKIGQRTEAPFALDYTFTQSGDKVLEAKAYYGNTLVAEDKRNIVVDFEGGTYAIASPTDGAQYTEGSQVPFEIFGSLNRVDYVEYFLNGELAETVTTAPFSIDYAPAGSGKQMLYAKIYISGEHYMDTEEVTFEMVPNTQATVHLVNPDNGKLLLPGTTEIFQVEIKGAVDRIDYRVNGIVVASVTTPNYDYEYTFEHEGEFEIQAIAYNQNNQVAFSGISTVTVTQDPDNEIRLINPTEGAVYFVNNAVPVQVEASSSYIAEVYIYVNGQISAELTDSPYQTILYFDEAGIYEIRAEMVTDEGTYSSSVVTINVVEDGEDPEKLYGGVSPNPVEDEMKVTYRGKENEKFESLVVTDVNGRPVYSKMLGGTANMEETVKAGDWTAGVYIVKVKTSLGDKVTKIVKY</sequence>
<dbReference type="Pfam" id="PF17957">
    <property type="entry name" value="Big_7"/>
    <property type="match status" value="4"/>
</dbReference>
<dbReference type="NCBIfam" id="TIGR04183">
    <property type="entry name" value="Por_Secre_tail"/>
    <property type="match status" value="1"/>
</dbReference>
<dbReference type="InterPro" id="IPR021720">
    <property type="entry name" value="Malectin_dom"/>
</dbReference>
<proteinExistence type="predicted"/>